<dbReference type="AlphaFoldDB" id="A0A7X6HDA0"/>
<dbReference type="InterPro" id="IPR051458">
    <property type="entry name" value="Cyt/Met_Dipeptidase"/>
</dbReference>
<reference evidence="5 6" key="1">
    <citation type="submission" date="2020-04" db="EMBL/GenBank/DDBJ databases">
        <title>Arthrobacter sp. nov.</title>
        <authorList>
            <person name="Liu S."/>
        </authorList>
    </citation>
    <scope>NUCLEOTIDE SEQUENCE [LARGE SCALE GENOMIC DNA]</scope>
    <source>
        <strain evidence="5 6">E918</strain>
    </source>
</reference>
<dbReference type="Gene3D" id="3.30.70.360">
    <property type="match status" value="1"/>
</dbReference>
<protein>
    <submittedName>
        <fullName evidence="5">M20 family dipeptidase</fullName>
    </submittedName>
</protein>
<evidence type="ECO:0000256" key="1">
    <source>
        <dbReference type="ARBA" id="ARBA00022670"/>
    </source>
</evidence>
<evidence type="ECO:0000313" key="5">
    <source>
        <dbReference type="EMBL" id="NKX54119.1"/>
    </source>
</evidence>
<dbReference type="Pfam" id="PF01546">
    <property type="entry name" value="Peptidase_M20"/>
    <property type="match status" value="1"/>
</dbReference>
<dbReference type="PANTHER" id="PTHR43270:SF12">
    <property type="entry name" value="SUCCINYL-DIAMINOPIMELATE DESUCCINYLASE"/>
    <property type="match status" value="1"/>
</dbReference>
<dbReference type="PANTHER" id="PTHR43270">
    <property type="entry name" value="BETA-ALA-HIS DIPEPTIDASE"/>
    <property type="match status" value="1"/>
</dbReference>
<dbReference type="RefSeq" id="WP_168485471.1">
    <property type="nucleotide sequence ID" value="NZ_JAAZSQ010000004.1"/>
</dbReference>
<sequence length="470" mass="50729">MQDPGDVHGYLQEHMPELLDRLAGWVRIPSVAGVPERAHQLIRSANWLAAELRDVGFPTVEIWPAGGSAAVFAEWCGAPGAPTVLVYSHHDVRAVKEENWDQTAPFDPVLRDGRLYGRGSSDAKGQVMAHLWGIRAHLAATGRPAPAVNLKFIIEGEEETGSGQLAGLLEDNRGRLDADVVLFSDTLLWHADHPALCTSVRGMVEAELEIYGPLRDVHSGTGSGTAPNPIFELSRLLAQLHDDKGRITLPGFYDSVDGMSARRQAELAALPFDEKDWLDRSNTRSIGGEEGYTVLERLWERPAVEVVSLIAGDPVGITRACIPAAASVKLSIRTVTGQTVQDVAAQLRRWVAESIGGGFDYDLAVDVETAQEPYRTPDHPALDALDRAMRLGFRTGHVGRMGNAGGGPAELLASRLDAPVLFFGTGLIEDVWHDSDESVHVETLLAGTATLACLWEELAGMLAPPPLISP</sequence>
<dbReference type="Gene3D" id="3.40.630.10">
    <property type="entry name" value="Zn peptidases"/>
    <property type="match status" value="1"/>
</dbReference>
<dbReference type="GO" id="GO:0006508">
    <property type="term" value="P:proteolysis"/>
    <property type="evidence" value="ECO:0007669"/>
    <property type="project" value="UniProtKB-KW"/>
</dbReference>
<evidence type="ECO:0000256" key="3">
    <source>
        <dbReference type="ARBA" id="ARBA00022801"/>
    </source>
</evidence>
<dbReference type="Pfam" id="PF07687">
    <property type="entry name" value="M20_dimer"/>
    <property type="match status" value="1"/>
</dbReference>
<proteinExistence type="predicted"/>
<evidence type="ECO:0000259" key="4">
    <source>
        <dbReference type="Pfam" id="PF07687"/>
    </source>
</evidence>
<dbReference type="InterPro" id="IPR002933">
    <property type="entry name" value="Peptidase_M20"/>
</dbReference>
<dbReference type="GO" id="GO:0046872">
    <property type="term" value="F:metal ion binding"/>
    <property type="evidence" value="ECO:0007669"/>
    <property type="project" value="UniProtKB-KW"/>
</dbReference>
<dbReference type="SUPFAM" id="SSF53187">
    <property type="entry name" value="Zn-dependent exopeptidases"/>
    <property type="match status" value="1"/>
</dbReference>
<evidence type="ECO:0000313" key="6">
    <source>
        <dbReference type="Proteomes" id="UP000544090"/>
    </source>
</evidence>
<dbReference type="GO" id="GO:0008233">
    <property type="term" value="F:peptidase activity"/>
    <property type="evidence" value="ECO:0007669"/>
    <property type="project" value="UniProtKB-KW"/>
</dbReference>
<feature type="domain" description="Peptidase M20 dimerisation" evidence="4">
    <location>
        <begin position="199"/>
        <end position="353"/>
    </location>
</feature>
<dbReference type="Proteomes" id="UP000544090">
    <property type="component" value="Unassembled WGS sequence"/>
</dbReference>
<gene>
    <name evidence="5" type="ORF">HGG74_06085</name>
</gene>
<accession>A0A7X6HDA0</accession>
<keyword evidence="2" id="KW-0479">Metal-binding</keyword>
<dbReference type="InterPro" id="IPR011650">
    <property type="entry name" value="Peptidase_M20_dimer"/>
</dbReference>
<organism evidence="5 6">
    <name type="scientific">Arthrobacter mobilis</name>
    <dbReference type="NCBI Taxonomy" id="2724944"/>
    <lineage>
        <taxon>Bacteria</taxon>
        <taxon>Bacillati</taxon>
        <taxon>Actinomycetota</taxon>
        <taxon>Actinomycetes</taxon>
        <taxon>Micrococcales</taxon>
        <taxon>Micrococcaceae</taxon>
        <taxon>Arthrobacter</taxon>
    </lineage>
</organism>
<evidence type="ECO:0000256" key="2">
    <source>
        <dbReference type="ARBA" id="ARBA00022723"/>
    </source>
</evidence>
<keyword evidence="1" id="KW-0645">Protease</keyword>
<keyword evidence="3" id="KW-0378">Hydrolase</keyword>
<dbReference type="EMBL" id="JAAZSQ010000004">
    <property type="protein sequence ID" value="NKX54119.1"/>
    <property type="molecule type" value="Genomic_DNA"/>
</dbReference>
<name>A0A7X6HDA0_9MICC</name>
<comment type="caution">
    <text evidence="5">The sequence shown here is derived from an EMBL/GenBank/DDBJ whole genome shotgun (WGS) entry which is preliminary data.</text>
</comment>
<keyword evidence="6" id="KW-1185">Reference proteome</keyword>